<keyword evidence="5" id="KW-0963">Cytoplasm</keyword>
<feature type="compositionally biased region" description="Polar residues" evidence="19">
    <location>
        <begin position="356"/>
        <end position="406"/>
    </location>
</feature>
<keyword evidence="10" id="KW-0931">ER-Golgi transport</keyword>
<dbReference type="STRING" id="7375.A0A0L0BWM2"/>
<feature type="region of interest" description="Disordered" evidence="19">
    <location>
        <begin position="333"/>
        <end position="455"/>
    </location>
</feature>
<feature type="compositionally biased region" description="Low complexity" evidence="19">
    <location>
        <begin position="407"/>
        <end position="427"/>
    </location>
</feature>
<dbReference type="Pfam" id="PF01412">
    <property type="entry name" value="ArfGap"/>
    <property type="match status" value="1"/>
</dbReference>
<dbReference type="InterPro" id="IPR038508">
    <property type="entry name" value="ArfGAP_dom_sf"/>
</dbReference>
<evidence type="ECO:0000256" key="16">
    <source>
        <dbReference type="ARBA" id="ARBA00077418"/>
    </source>
</evidence>
<dbReference type="GO" id="GO:0030100">
    <property type="term" value="P:regulation of endocytosis"/>
    <property type="evidence" value="ECO:0007669"/>
    <property type="project" value="TreeGrafter"/>
</dbReference>
<evidence type="ECO:0000256" key="15">
    <source>
        <dbReference type="ARBA" id="ARBA00071258"/>
    </source>
</evidence>
<organism evidence="21 22">
    <name type="scientific">Lucilia cuprina</name>
    <name type="common">Green bottle fly</name>
    <name type="synonym">Australian sheep blowfly</name>
    <dbReference type="NCBI Taxonomy" id="7375"/>
    <lineage>
        <taxon>Eukaryota</taxon>
        <taxon>Metazoa</taxon>
        <taxon>Ecdysozoa</taxon>
        <taxon>Arthropoda</taxon>
        <taxon>Hexapoda</taxon>
        <taxon>Insecta</taxon>
        <taxon>Pterygota</taxon>
        <taxon>Neoptera</taxon>
        <taxon>Endopterygota</taxon>
        <taxon>Diptera</taxon>
        <taxon>Brachycera</taxon>
        <taxon>Muscomorpha</taxon>
        <taxon>Oestroidea</taxon>
        <taxon>Calliphoridae</taxon>
        <taxon>Luciliinae</taxon>
        <taxon>Lucilia</taxon>
    </lineage>
</organism>
<evidence type="ECO:0000256" key="10">
    <source>
        <dbReference type="ARBA" id="ARBA00022892"/>
    </source>
</evidence>
<feature type="domain" description="Arf-GAP" evidence="20">
    <location>
        <begin position="7"/>
        <end position="124"/>
    </location>
</feature>
<evidence type="ECO:0000256" key="13">
    <source>
        <dbReference type="ARBA" id="ARBA00023034"/>
    </source>
</evidence>
<dbReference type="EMBL" id="JRES01001238">
    <property type="protein sequence ID" value="KNC24422.1"/>
    <property type="molecule type" value="Genomic_DNA"/>
</dbReference>
<feature type="region of interest" description="Disordered" evidence="19">
    <location>
        <begin position="210"/>
        <end position="241"/>
    </location>
</feature>
<evidence type="ECO:0000256" key="12">
    <source>
        <dbReference type="ARBA" id="ARBA00022990"/>
    </source>
</evidence>
<evidence type="ECO:0000256" key="9">
    <source>
        <dbReference type="ARBA" id="ARBA00022833"/>
    </source>
</evidence>
<keyword evidence="22" id="KW-1185">Reference proteome</keyword>
<dbReference type="AlphaFoldDB" id="A0A0L0BWM2"/>
<dbReference type="PROSITE" id="PS50115">
    <property type="entry name" value="ARFGAP"/>
    <property type="match status" value="1"/>
</dbReference>
<evidence type="ECO:0000313" key="22">
    <source>
        <dbReference type="Proteomes" id="UP000037069"/>
    </source>
</evidence>
<evidence type="ECO:0000256" key="8">
    <source>
        <dbReference type="ARBA" id="ARBA00022771"/>
    </source>
</evidence>
<evidence type="ECO:0000256" key="18">
    <source>
        <dbReference type="PROSITE-ProRule" id="PRU00288"/>
    </source>
</evidence>
<reference evidence="21 22" key="1">
    <citation type="journal article" date="2015" name="Nat. Commun.">
        <title>Lucilia cuprina genome unlocks parasitic fly biology to underpin future interventions.</title>
        <authorList>
            <person name="Anstead C.A."/>
            <person name="Korhonen P.K."/>
            <person name="Young N.D."/>
            <person name="Hall R.S."/>
            <person name="Jex A.R."/>
            <person name="Murali S.C."/>
            <person name="Hughes D.S."/>
            <person name="Lee S.F."/>
            <person name="Perry T."/>
            <person name="Stroehlein A.J."/>
            <person name="Ansell B.R."/>
            <person name="Breugelmans B."/>
            <person name="Hofmann A."/>
            <person name="Qu J."/>
            <person name="Dugan S."/>
            <person name="Lee S.L."/>
            <person name="Chao H."/>
            <person name="Dinh H."/>
            <person name="Han Y."/>
            <person name="Doddapaneni H.V."/>
            <person name="Worley K.C."/>
            <person name="Muzny D.M."/>
            <person name="Ioannidis P."/>
            <person name="Waterhouse R.M."/>
            <person name="Zdobnov E.M."/>
            <person name="James P.J."/>
            <person name="Bagnall N.H."/>
            <person name="Kotze A.C."/>
            <person name="Gibbs R.A."/>
            <person name="Richards S."/>
            <person name="Batterham P."/>
            <person name="Gasser R.B."/>
        </authorList>
    </citation>
    <scope>NUCLEOTIDE SEQUENCE [LARGE SCALE GENOMIC DNA]</scope>
    <source>
        <strain evidence="21 22">LS</strain>
        <tissue evidence="21">Full body</tissue>
    </source>
</reference>
<dbReference type="GO" id="GO:0000139">
    <property type="term" value="C:Golgi membrane"/>
    <property type="evidence" value="ECO:0007669"/>
    <property type="project" value="TreeGrafter"/>
</dbReference>
<dbReference type="SUPFAM" id="SSF57863">
    <property type="entry name" value="ArfGap/RecO-like zinc finger"/>
    <property type="match status" value="1"/>
</dbReference>
<evidence type="ECO:0000313" key="21">
    <source>
        <dbReference type="EMBL" id="KNC24422.1"/>
    </source>
</evidence>
<evidence type="ECO:0000256" key="6">
    <source>
        <dbReference type="ARBA" id="ARBA00022553"/>
    </source>
</evidence>
<accession>A0A0L0BWM2</accession>
<dbReference type="CDD" id="cd08830">
    <property type="entry name" value="ArfGap_ArfGap1"/>
    <property type="match status" value="1"/>
</dbReference>
<evidence type="ECO:0000256" key="19">
    <source>
        <dbReference type="SAM" id="MobiDB-lite"/>
    </source>
</evidence>
<evidence type="ECO:0000256" key="7">
    <source>
        <dbReference type="ARBA" id="ARBA00022723"/>
    </source>
</evidence>
<evidence type="ECO:0000256" key="1">
    <source>
        <dbReference type="ARBA" id="ARBA00004496"/>
    </source>
</evidence>
<dbReference type="SMART" id="SM00105">
    <property type="entry name" value="ArfGap"/>
    <property type="match status" value="1"/>
</dbReference>
<evidence type="ECO:0000256" key="14">
    <source>
        <dbReference type="ARBA" id="ARBA00058112"/>
    </source>
</evidence>
<dbReference type="OMA" id="AWDLLMN"/>
<evidence type="ECO:0000256" key="2">
    <source>
        <dbReference type="ARBA" id="ARBA00004555"/>
    </source>
</evidence>
<keyword evidence="6" id="KW-0597">Phosphoprotein</keyword>
<dbReference type="PRINTS" id="PR00405">
    <property type="entry name" value="REVINTRACTNG"/>
</dbReference>
<evidence type="ECO:0000256" key="17">
    <source>
        <dbReference type="ARBA" id="ARBA00081514"/>
    </source>
</evidence>
<proteinExistence type="predicted"/>
<comment type="subcellular location">
    <subcellularLocation>
        <location evidence="1">Cytoplasm</location>
    </subcellularLocation>
    <subcellularLocation>
        <location evidence="2">Golgi apparatus</location>
    </subcellularLocation>
</comment>
<keyword evidence="3" id="KW-0813">Transport</keyword>
<evidence type="ECO:0000256" key="11">
    <source>
        <dbReference type="ARBA" id="ARBA00022927"/>
    </source>
</evidence>
<evidence type="ECO:0000256" key="4">
    <source>
        <dbReference type="ARBA" id="ARBA00022468"/>
    </source>
</evidence>
<dbReference type="GO" id="GO:0032012">
    <property type="term" value="P:regulation of ARF protein signal transduction"/>
    <property type="evidence" value="ECO:0007669"/>
    <property type="project" value="TreeGrafter"/>
</dbReference>
<sequence>MASPRTRRVLQELKPQDENSKCFECGTHNPQWVSVTYGIWICLECSGKHRGLGVHLSFVRSVTMDKWKDIELEKMKVGGNRNAREFFEDQDDWNDRAPINQKYNSKAAALYRDKISTLAQGKPWDITEAKKRLGSTASTTTSYGSSSGSYATSTNNSSMAHSRNSGNYQQTSGGGYQNGGNGSNNDLGYQQFQTQEFKDQKEEFFSRIQSENASRPDHLPPSQGGKYSGFGYSRDPPPKTQSQELIDTTLSSLASVSLNLLNKNQKCIDVLFLQGWSLLSAGASKFAVIAKEKAVNTANIASSKINEGGLIETLQHSVTEVATKVTDIGKRGWNNLAGSNFTSPGEQGGGGYGDFNQENSYQRSHSVSGNIASGMGNQSNTSDNDWGWQDSPQKQMPTSKSYHNQFSSNSNSGAGSRNAAATSSSLNNDDDDWSGFDSYQDSTTSYQNSTPLTSTTNAAATTTKNLKLASTTQKLSEGFDSLDVKSAKIKPVANKTAEDDAWNLLMN</sequence>
<dbReference type="InterPro" id="IPR001164">
    <property type="entry name" value="ArfGAP_dom"/>
</dbReference>
<dbReference type="GO" id="GO:0005096">
    <property type="term" value="F:GTPase activator activity"/>
    <property type="evidence" value="ECO:0007669"/>
    <property type="project" value="UniProtKB-KW"/>
</dbReference>
<dbReference type="GO" id="GO:0015031">
    <property type="term" value="P:protein transport"/>
    <property type="evidence" value="ECO:0007669"/>
    <property type="project" value="UniProtKB-KW"/>
</dbReference>
<dbReference type="Gene3D" id="1.10.220.150">
    <property type="entry name" value="Arf GTPase activating protein"/>
    <property type="match status" value="1"/>
</dbReference>
<evidence type="ECO:0000256" key="3">
    <source>
        <dbReference type="ARBA" id="ARBA00022448"/>
    </source>
</evidence>
<keyword evidence="12" id="KW-0007">Acetylation</keyword>
<dbReference type="FunFam" id="1.10.220.150:FF:000008">
    <property type="entry name" value="ADP-ribosylation factor GTPase activating protein 1"/>
    <property type="match status" value="1"/>
</dbReference>
<dbReference type="GO" id="GO:0016192">
    <property type="term" value="P:vesicle-mediated transport"/>
    <property type="evidence" value="ECO:0007669"/>
    <property type="project" value="UniProtKB-KW"/>
</dbReference>
<keyword evidence="11" id="KW-0653">Protein transport</keyword>
<dbReference type="GO" id="GO:0008270">
    <property type="term" value="F:zinc ion binding"/>
    <property type="evidence" value="ECO:0007669"/>
    <property type="project" value="UniProtKB-KW"/>
</dbReference>
<name>A0A0L0BWM2_LUCCU</name>
<keyword evidence="8 18" id="KW-0863">Zinc-finger</keyword>
<evidence type="ECO:0000259" key="20">
    <source>
        <dbReference type="PROSITE" id="PS50115"/>
    </source>
</evidence>
<feature type="region of interest" description="Disordered" evidence="19">
    <location>
        <begin position="133"/>
        <end position="188"/>
    </location>
</feature>
<keyword evidence="13" id="KW-0333">Golgi apparatus</keyword>
<protein>
    <recommendedName>
        <fullName evidence="15">ADP-ribosylation factor GTPase-activating protein 1</fullName>
    </recommendedName>
    <alternativeName>
        <fullName evidence="17">ADP-ribosylation factor 1 GTPase-activating protein</fullName>
    </alternativeName>
    <alternativeName>
        <fullName evidence="16">ARF1-directed GTPase-activating protein</fullName>
    </alternativeName>
</protein>
<dbReference type="Proteomes" id="UP000037069">
    <property type="component" value="Unassembled WGS sequence"/>
</dbReference>
<comment type="function">
    <text evidence="14">GTPase-activating protein (GAP) for the ADP ribosylation factor 1 (ARF1). Involved in membrane trafficking and /or vesicle transport. Promotes hydrolysis of the ARF1-bound GTP and thus, is required for the dissociation of coat proteins from Golgi-derived membranes and vesicles, a prerequisite for vesicle's fusion with target compartment. Probably regulates ARF1-mediated transport via its interaction with the KDELR proteins and TMED2. Overexpression induces the redistribution of the entire Golgi complex to the endoplasmic reticulum, as when ARF1 is deactivated. Its activity is stimulated by phosphoinosides and inhibited by phosphatidylcholine.</text>
</comment>
<dbReference type="InterPro" id="IPR037278">
    <property type="entry name" value="ARFGAP/RecO"/>
</dbReference>
<evidence type="ECO:0000256" key="5">
    <source>
        <dbReference type="ARBA" id="ARBA00022490"/>
    </source>
</evidence>
<dbReference type="OrthoDB" id="983479at2759"/>
<feature type="compositionally biased region" description="Polar residues" evidence="19">
    <location>
        <begin position="437"/>
        <end position="447"/>
    </location>
</feature>
<comment type="caution">
    <text evidence="21">The sequence shown here is derived from an EMBL/GenBank/DDBJ whole genome shotgun (WGS) entry which is preliminary data.</text>
</comment>
<dbReference type="PANTHER" id="PTHR46395:SF1">
    <property type="entry name" value="ADP-RIBOSYLATION FACTOR GTPASE-ACTIVATING PROTEIN 1"/>
    <property type="match status" value="1"/>
</dbReference>
<gene>
    <name evidence="21" type="ORF">FF38_14174</name>
</gene>
<feature type="compositionally biased region" description="Low complexity" evidence="19">
    <location>
        <begin position="135"/>
        <end position="171"/>
    </location>
</feature>
<keyword evidence="7" id="KW-0479">Metal-binding</keyword>
<feature type="compositionally biased region" description="Polar residues" evidence="19">
    <location>
        <begin position="336"/>
        <end position="345"/>
    </location>
</feature>
<dbReference type="PANTHER" id="PTHR46395">
    <property type="entry name" value="ADP-RIBOSYLATION FACTOR GTPASE-ACTIVATING PROTEIN 1"/>
    <property type="match status" value="1"/>
</dbReference>
<feature type="compositionally biased region" description="Gly residues" evidence="19">
    <location>
        <begin position="172"/>
        <end position="182"/>
    </location>
</feature>
<keyword evidence="4" id="KW-0343">GTPase activation</keyword>
<keyword evidence="9" id="KW-0862">Zinc</keyword>